<feature type="compositionally biased region" description="Basic and acidic residues" evidence="1">
    <location>
        <begin position="22"/>
        <end position="37"/>
    </location>
</feature>
<dbReference type="RefSeq" id="WP_111269723.1">
    <property type="nucleotide sequence ID" value="NZ_QKWW01000022.1"/>
</dbReference>
<feature type="domain" description="AsqO/PenF-like C-terminal" evidence="2">
    <location>
        <begin position="207"/>
        <end position="265"/>
    </location>
</feature>
<proteinExistence type="predicted"/>
<name>A0A2W6NK58_9BACL</name>
<organism evidence="3 4">
    <name type="scientific">Paenibacillus silvae</name>
    <dbReference type="NCBI Taxonomy" id="1325358"/>
    <lineage>
        <taxon>Bacteria</taxon>
        <taxon>Bacillati</taxon>
        <taxon>Bacillota</taxon>
        <taxon>Bacilli</taxon>
        <taxon>Bacillales</taxon>
        <taxon>Paenibacillaceae</taxon>
        <taxon>Paenibacillus</taxon>
    </lineage>
</organism>
<dbReference type="Pfam" id="PF25581">
    <property type="entry name" value="AsqO_C"/>
    <property type="match status" value="1"/>
</dbReference>
<dbReference type="EMBL" id="QKWW01000022">
    <property type="protein sequence ID" value="PZT56224.1"/>
    <property type="molecule type" value="Genomic_DNA"/>
</dbReference>
<evidence type="ECO:0000256" key="1">
    <source>
        <dbReference type="SAM" id="MobiDB-lite"/>
    </source>
</evidence>
<dbReference type="Proteomes" id="UP000249204">
    <property type="component" value="Unassembled WGS sequence"/>
</dbReference>
<dbReference type="AlphaFoldDB" id="A0A2W6NK58"/>
<dbReference type="Gene3D" id="2.40.370.10">
    <property type="entry name" value="AttH-like domain"/>
    <property type="match status" value="1"/>
</dbReference>
<sequence length="367" mass="42324">MKSKKQRARLANEQQFYNQLHIHPDQPHPKEDGMRTEGKAGSYEWWYTDAEFEDGTTIVTIFYTKNHFDVPGPAWPRVDIDITHPDGTKTLLHTQLPKGQVLIANREYCDVHIGRSYIRYKDGNYVVHFEEGGVVYDALMTSKLPMWRPESGHWLYGGKDEHYFAWFVAQPSASIEATLTIHGQEKKLTGTGYHDHNWGNISMDKLMNHWYWGRAKVGEYDIIACDIIAEKKYNYQRLPVFMLAKDEKIITGDPSVTQITRQDTIQHPSTKKFMDNHLIYHQPISATEAYTVEFIRHRDIVSSSLLDTLGATKAKIARLLRANPTYTRVLGQVRLTHEVNGTKTVVQAEGLWEQMFFGSNKHATIQE</sequence>
<feature type="region of interest" description="Disordered" evidence="1">
    <location>
        <begin position="17"/>
        <end position="37"/>
    </location>
</feature>
<dbReference type="InterPro" id="IPR057722">
    <property type="entry name" value="AsqO/PenF-like_C"/>
</dbReference>
<reference evidence="3 4" key="1">
    <citation type="submission" date="2018-06" db="EMBL/GenBank/DDBJ databases">
        <title>Isolation of heavy metals resistant Paenibacillus silvae NC2 from Gold-Copper mine in ZiJin, China.</title>
        <authorList>
            <person name="Xu J."/>
            <person name="Mazhar H.S."/>
            <person name="Rensing C."/>
        </authorList>
    </citation>
    <scope>NUCLEOTIDE SEQUENCE [LARGE SCALE GENOMIC DNA]</scope>
    <source>
        <strain evidence="3 4">NC2</strain>
    </source>
</reference>
<evidence type="ECO:0000259" key="2">
    <source>
        <dbReference type="Pfam" id="PF25581"/>
    </source>
</evidence>
<dbReference type="SUPFAM" id="SSF159245">
    <property type="entry name" value="AttH-like"/>
    <property type="match status" value="1"/>
</dbReference>
<accession>A0A2W6NK58</accession>
<protein>
    <recommendedName>
        <fullName evidence="2">AsqO/PenF-like C-terminal domain-containing protein</fullName>
    </recommendedName>
</protein>
<dbReference type="InterPro" id="IPR023374">
    <property type="entry name" value="AttH-like_dom_sf"/>
</dbReference>
<evidence type="ECO:0000313" key="4">
    <source>
        <dbReference type="Proteomes" id="UP000249204"/>
    </source>
</evidence>
<gene>
    <name evidence="3" type="ORF">DN757_07895</name>
</gene>
<comment type="caution">
    <text evidence="3">The sequence shown here is derived from an EMBL/GenBank/DDBJ whole genome shotgun (WGS) entry which is preliminary data.</text>
</comment>
<evidence type="ECO:0000313" key="3">
    <source>
        <dbReference type="EMBL" id="PZT56224.1"/>
    </source>
</evidence>